<proteinExistence type="predicted"/>
<reference evidence="2 3" key="1">
    <citation type="submission" date="2023-09" db="EMBL/GenBank/DDBJ databases">
        <title>Multi-omics analysis of a traditional fermented food reveals byproduct-associated fungal strains for waste-to-food upcycling.</title>
        <authorList>
            <consortium name="Lawrence Berkeley National Laboratory"/>
            <person name="Rekdal V.M."/>
            <person name="Villalobos-Escobedo J.M."/>
            <person name="Rodriguez-Valeron N."/>
            <person name="Garcia M.O."/>
            <person name="Vasquez D.P."/>
            <person name="Damayanti I."/>
            <person name="Sorensen P.M."/>
            <person name="Baidoo E.E."/>
            <person name="De Carvalho A.C."/>
            <person name="Riley R."/>
            <person name="Lipzen A."/>
            <person name="He G."/>
            <person name="Yan M."/>
            <person name="Haridas S."/>
            <person name="Daum C."/>
            <person name="Yoshinaga Y."/>
            <person name="Ng V."/>
            <person name="Grigoriev I.V."/>
            <person name="Munk R."/>
            <person name="Nuraida L."/>
            <person name="Wijaya C.H."/>
            <person name="Morales P.-C."/>
            <person name="Keasling J.D."/>
        </authorList>
    </citation>
    <scope>NUCLEOTIDE SEQUENCE [LARGE SCALE GENOMIC DNA]</scope>
    <source>
        <strain evidence="2 3">FGSC 2613</strain>
    </source>
</reference>
<evidence type="ECO:0000313" key="3">
    <source>
        <dbReference type="Proteomes" id="UP001451303"/>
    </source>
</evidence>
<protein>
    <submittedName>
        <fullName evidence="2">Uncharacterized protein</fullName>
    </submittedName>
</protein>
<comment type="caution">
    <text evidence="2">The sequence shown here is derived from an EMBL/GenBank/DDBJ whole genome shotgun (WGS) entry which is preliminary data.</text>
</comment>
<sequence length="260" mass="27819">MRLLASLASALLVAATAATAQVITVPIYIQPVNSSSVPSFLAEVSYDTAQDPSSAVAPVVSAYEAPEILDDLRGHELLRIGVYDKAEKKWVSSTSVISAENFGKGYAPHIVLSVDESNQEGSYDNQHVLGVAFKGIRIDAGQTRDFGPQAVVVRTAQGKQPELNKPVVLSPEGKQVVPQEKTLLQKYIEFLPFPSSDTAEMRALIADELVCCTTGTGGLLPLLWSSPWEAEAMGSNRLATLFSLPSQALYRALLCISSLG</sequence>
<keyword evidence="1" id="KW-0732">Signal</keyword>
<gene>
    <name evidence="2" type="ORF">QR685DRAFT_524530</name>
</gene>
<organism evidence="2 3">
    <name type="scientific">Neurospora intermedia</name>
    <dbReference type="NCBI Taxonomy" id="5142"/>
    <lineage>
        <taxon>Eukaryota</taxon>
        <taxon>Fungi</taxon>
        <taxon>Dikarya</taxon>
        <taxon>Ascomycota</taxon>
        <taxon>Pezizomycotina</taxon>
        <taxon>Sordariomycetes</taxon>
        <taxon>Sordariomycetidae</taxon>
        <taxon>Sordariales</taxon>
        <taxon>Sordariaceae</taxon>
        <taxon>Neurospora</taxon>
    </lineage>
</organism>
<dbReference type="PANTHER" id="PTHR39219">
    <property type="entry name" value="ER MEMBRANE PROTEIN COMPLEX SUBUNIT 10"/>
    <property type="match status" value="1"/>
</dbReference>
<evidence type="ECO:0000256" key="1">
    <source>
        <dbReference type="SAM" id="SignalP"/>
    </source>
</evidence>
<feature type="chain" id="PRO_5047522419" evidence="1">
    <location>
        <begin position="21"/>
        <end position="260"/>
    </location>
</feature>
<evidence type="ECO:0000313" key="2">
    <source>
        <dbReference type="EMBL" id="KAL0470755.1"/>
    </source>
</evidence>
<dbReference type="Proteomes" id="UP001451303">
    <property type="component" value="Unassembled WGS sequence"/>
</dbReference>
<dbReference type="EMBL" id="JAVLET010000004">
    <property type="protein sequence ID" value="KAL0470755.1"/>
    <property type="molecule type" value="Genomic_DNA"/>
</dbReference>
<feature type="signal peptide" evidence="1">
    <location>
        <begin position="1"/>
        <end position="20"/>
    </location>
</feature>
<name>A0ABR3DDI2_NEUIN</name>
<accession>A0ABR3DDI2</accession>
<dbReference type="PANTHER" id="PTHR39219:SF1">
    <property type="entry name" value="ER MEMBRANE PROTEIN COMPLEX SUBUNIT 10"/>
    <property type="match status" value="1"/>
</dbReference>
<keyword evidence="3" id="KW-1185">Reference proteome</keyword>